<gene>
    <name evidence="1" type="ORF">BON30_25140</name>
</gene>
<sequence>MRQDINPASHRSMKEYRAAAVMRAEHMESSLTRLLEQQAAKIPSDVFLFTSLCAMAFSLGAELMGHERAARFTGMWVGPLLIMGVYTKMVKTFGAR</sequence>
<accession>A0A1L9B840</accession>
<organism evidence="1 2">
    <name type="scientific">Cystobacter ferrugineus</name>
    <dbReference type="NCBI Taxonomy" id="83449"/>
    <lineage>
        <taxon>Bacteria</taxon>
        <taxon>Pseudomonadati</taxon>
        <taxon>Myxococcota</taxon>
        <taxon>Myxococcia</taxon>
        <taxon>Myxococcales</taxon>
        <taxon>Cystobacterineae</taxon>
        <taxon>Archangiaceae</taxon>
        <taxon>Cystobacter</taxon>
    </lineage>
</organism>
<protein>
    <submittedName>
        <fullName evidence="1">Uncharacterized protein</fullName>
    </submittedName>
</protein>
<evidence type="ECO:0000313" key="2">
    <source>
        <dbReference type="Proteomes" id="UP000182229"/>
    </source>
</evidence>
<dbReference type="STRING" id="83449.BON30_25140"/>
<dbReference type="AlphaFoldDB" id="A0A1L9B840"/>
<reference evidence="2" key="1">
    <citation type="submission" date="2016-11" db="EMBL/GenBank/DDBJ databases">
        <authorList>
            <person name="Shukria A."/>
            <person name="Stevens D.C."/>
        </authorList>
    </citation>
    <scope>NUCLEOTIDE SEQUENCE [LARGE SCALE GENOMIC DNA]</scope>
    <source>
        <strain evidence="2">Cbfe23</strain>
    </source>
</reference>
<comment type="caution">
    <text evidence="1">The sequence shown here is derived from an EMBL/GenBank/DDBJ whole genome shotgun (WGS) entry which is preliminary data.</text>
</comment>
<evidence type="ECO:0000313" key="1">
    <source>
        <dbReference type="EMBL" id="OJH38411.1"/>
    </source>
</evidence>
<name>A0A1L9B840_9BACT</name>
<keyword evidence="2" id="KW-1185">Reference proteome</keyword>
<dbReference type="Proteomes" id="UP000182229">
    <property type="component" value="Unassembled WGS sequence"/>
</dbReference>
<proteinExistence type="predicted"/>
<reference evidence="1 2" key="2">
    <citation type="submission" date="2016-12" db="EMBL/GenBank/DDBJ databases">
        <title>Draft Genome Sequence of Cystobacter ferrugineus Strain Cbfe23.</title>
        <authorList>
            <person name="Akbar S."/>
            <person name="Dowd S.E."/>
            <person name="Stevens D.C."/>
        </authorList>
    </citation>
    <scope>NUCLEOTIDE SEQUENCE [LARGE SCALE GENOMIC DNA]</scope>
    <source>
        <strain evidence="1 2">Cbfe23</strain>
    </source>
</reference>
<dbReference type="EMBL" id="MPIN01000006">
    <property type="protein sequence ID" value="OJH38411.1"/>
    <property type="molecule type" value="Genomic_DNA"/>
</dbReference>
<dbReference type="RefSeq" id="WP_071900917.1">
    <property type="nucleotide sequence ID" value="NZ_MPIN01000006.1"/>
</dbReference>